<dbReference type="AlphaFoldDB" id="A0A291RNR0"/>
<dbReference type="Gene3D" id="3.30.559.10">
    <property type="entry name" value="Chloramphenicol acetyltransferase-like domain"/>
    <property type="match status" value="1"/>
</dbReference>
<organism evidence="1 2">
    <name type="scientific">Nocardia terpenica</name>
    <dbReference type="NCBI Taxonomy" id="455432"/>
    <lineage>
        <taxon>Bacteria</taxon>
        <taxon>Bacillati</taxon>
        <taxon>Actinomycetota</taxon>
        <taxon>Actinomycetes</taxon>
        <taxon>Mycobacteriales</taxon>
        <taxon>Nocardiaceae</taxon>
        <taxon>Nocardia</taxon>
    </lineage>
</organism>
<name>A0A291RNR0_9NOCA</name>
<dbReference type="RefSeq" id="WP_098696275.1">
    <property type="nucleotide sequence ID" value="NZ_CP023778.1"/>
</dbReference>
<dbReference type="KEGG" id="ntp:CRH09_26775"/>
<reference evidence="1 2" key="1">
    <citation type="submission" date="2017-10" db="EMBL/GenBank/DDBJ databases">
        <title>Comparative genomics between pathogenic Norcardia.</title>
        <authorList>
            <person name="Zeng L."/>
        </authorList>
    </citation>
    <scope>NUCLEOTIDE SEQUENCE [LARGE SCALE GENOMIC DNA]</scope>
    <source>
        <strain evidence="1 2">NC_YFY_NT001</strain>
    </source>
</reference>
<dbReference type="SUPFAM" id="SSF52777">
    <property type="entry name" value="CoA-dependent acyltransferases"/>
    <property type="match status" value="1"/>
</dbReference>
<dbReference type="EMBL" id="CP023778">
    <property type="protein sequence ID" value="ATL69241.1"/>
    <property type="molecule type" value="Genomic_DNA"/>
</dbReference>
<evidence type="ECO:0000313" key="2">
    <source>
        <dbReference type="Proteomes" id="UP000221961"/>
    </source>
</evidence>
<evidence type="ECO:0008006" key="3">
    <source>
        <dbReference type="Google" id="ProtNLM"/>
    </source>
</evidence>
<accession>A0A291RNR0</accession>
<dbReference type="Proteomes" id="UP000221961">
    <property type="component" value="Chromosome"/>
</dbReference>
<evidence type="ECO:0000313" key="1">
    <source>
        <dbReference type="EMBL" id="ATL69241.1"/>
    </source>
</evidence>
<gene>
    <name evidence="1" type="ORF">CRH09_26775</name>
</gene>
<sequence length="449" mass="48980">MVSPMNRLTADDDLFLKMHRIYGSVLVNQLAWRFDQPLDRAAVAVFHDHLAHGFGARRVVESRIPFTRPWWAPAISATAPVWQDEPVPETKVLSWLTAQADVSFDVADGRLWQLSGAPIEGGGTLLSLVASHIVADGGAAIFAVQDALSRLHRRLPVSREDSSGRLVGDTPASGVWRANLADAGRQIRAIGTGIWKAYRTRHITEPARLPRPVEPRRALPDRYQPAGIVVTVPLAQWNSVAAERMGTANGLMLGTAVGILGRCGRAHDGAGVRVDIPWSLRGRDDPRANATTAVPINVPYHEGELADLARIRAATKAAIRAYRDPANTPPLQHLQPLQMVIPDFVARRFVRTAKAPICLCSNLGEITQTVAVVAGMRARSVLLRPVIRSGDPEFFRATEIGLSMSWSSDGDLVTLAITGADPDRFPTPEVLREYVEAEFGAWGLTPSFW</sequence>
<proteinExistence type="predicted"/>
<dbReference type="InterPro" id="IPR023213">
    <property type="entry name" value="CAT-like_dom_sf"/>
</dbReference>
<protein>
    <recommendedName>
        <fullName evidence="3">Diacylglycerol O-acyltransferase</fullName>
    </recommendedName>
</protein>
<dbReference type="GeneID" id="88360921"/>